<protein>
    <recommendedName>
        <fullName evidence="4">Carboxypeptidase regulatory-like domain-containing protein</fullName>
    </recommendedName>
</protein>
<dbReference type="AlphaFoldDB" id="A0A7K0ESN7"/>
<feature type="signal peptide" evidence="1">
    <location>
        <begin position="1"/>
        <end position="24"/>
    </location>
</feature>
<dbReference type="OrthoDB" id="939978at2"/>
<evidence type="ECO:0000313" key="2">
    <source>
        <dbReference type="EMBL" id="MRS64556.1"/>
    </source>
</evidence>
<dbReference type="RefSeq" id="WP_154177888.1">
    <property type="nucleotide sequence ID" value="NZ_WJXZ01000014.1"/>
</dbReference>
<comment type="caution">
    <text evidence="2">The sequence shown here is derived from an EMBL/GenBank/DDBJ whole genome shotgun (WGS) entry which is preliminary data.</text>
</comment>
<dbReference type="Gene3D" id="2.60.40.1120">
    <property type="entry name" value="Carboxypeptidase-like, regulatory domain"/>
    <property type="match status" value="1"/>
</dbReference>
<keyword evidence="1" id="KW-0732">Signal</keyword>
<gene>
    <name evidence="2" type="ORF">GJJ30_24875</name>
</gene>
<evidence type="ECO:0008006" key="4">
    <source>
        <dbReference type="Google" id="ProtNLM"/>
    </source>
</evidence>
<accession>A0A7K0ESN7</accession>
<evidence type="ECO:0000256" key="1">
    <source>
        <dbReference type="SAM" id="SignalP"/>
    </source>
</evidence>
<proteinExistence type="predicted"/>
<dbReference type="EMBL" id="WJXZ01000014">
    <property type="protein sequence ID" value="MRS64556.1"/>
    <property type="molecule type" value="Genomic_DNA"/>
</dbReference>
<name>A0A7K0ESN7_9BACT</name>
<organism evidence="2 3">
    <name type="scientific">Larkinella terrae</name>
    <dbReference type="NCBI Taxonomy" id="2025311"/>
    <lineage>
        <taxon>Bacteria</taxon>
        <taxon>Pseudomonadati</taxon>
        <taxon>Bacteroidota</taxon>
        <taxon>Cytophagia</taxon>
        <taxon>Cytophagales</taxon>
        <taxon>Spirosomataceae</taxon>
        <taxon>Larkinella</taxon>
    </lineage>
</organism>
<sequence length="247" mass="27194">MMANRFFLHLALVGALLSGCGKTADDVLGPKQGYVSGTVVDTKGQPIAGALVFIDETGPYMSGASTHTDAKGHFRIKLENRVYRVYATFERKYGGRTYEIRLKPSNSDSFTAVDSPVIDFQWVLSGKKPEPLVGYFGGYVGLYQGDTNIPKNEVEFTFTPTDLIDGSVGNPLKIKANLVSTQYLEDIPLGKYNIRAVHKPAAGGAVRTILLRNRTTRQTSENTGFVNLEFEPESAGFYRGNIEYYEP</sequence>
<dbReference type="InterPro" id="IPR008969">
    <property type="entry name" value="CarboxyPept-like_regulatory"/>
</dbReference>
<keyword evidence="3" id="KW-1185">Reference proteome</keyword>
<evidence type="ECO:0000313" key="3">
    <source>
        <dbReference type="Proteomes" id="UP000441754"/>
    </source>
</evidence>
<reference evidence="2 3" key="1">
    <citation type="journal article" date="2018" name="Antonie Van Leeuwenhoek">
        <title>Larkinella terrae sp. nov., isolated from soil on Jeju Island, South Korea.</title>
        <authorList>
            <person name="Ten L.N."/>
            <person name="Jeon J."/>
            <person name="Park S.J."/>
            <person name="Park S."/>
            <person name="Lee S.Y."/>
            <person name="Kim M.K."/>
            <person name="Jung H.Y."/>
        </authorList>
    </citation>
    <scope>NUCLEOTIDE SEQUENCE [LARGE SCALE GENOMIC DNA]</scope>
    <source>
        <strain evidence="2 3">KCTC 52001</strain>
    </source>
</reference>
<dbReference type="Pfam" id="PF13620">
    <property type="entry name" value="CarboxypepD_reg"/>
    <property type="match status" value="1"/>
</dbReference>
<dbReference type="SUPFAM" id="SSF49464">
    <property type="entry name" value="Carboxypeptidase regulatory domain-like"/>
    <property type="match status" value="1"/>
</dbReference>
<feature type="chain" id="PRO_5029589668" description="Carboxypeptidase regulatory-like domain-containing protein" evidence="1">
    <location>
        <begin position="25"/>
        <end position="247"/>
    </location>
</feature>
<dbReference type="PROSITE" id="PS51257">
    <property type="entry name" value="PROKAR_LIPOPROTEIN"/>
    <property type="match status" value="1"/>
</dbReference>
<dbReference type="Proteomes" id="UP000441754">
    <property type="component" value="Unassembled WGS sequence"/>
</dbReference>